<dbReference type="AlphaFoldDB" id="A0A0C9V910"/>
<feature type="compositionally biased region" description="Acidic residues" evidence="1">
    <location>
        <begin position="365"/>
        <end position="384"/>
    </location>
</feature>
<evidence type="ECO:0000256" key="1">
    <source>
        <dbReference type="SAM" id="MobiDB-lite"/>
    </source>
</evidence>
<feature type="region of interest" description="Disordered" evidence="1">
    <location>
        <begin position="255"/>
        <end position="288"/>
    </location>
</feature>
<reference evidence="2 3" key="1">
    <citation type="submission" date="2014-06" db="EMBL/GenBank/DDBJ databases">
        <title>Evolutionary Origins and Diversification of the Mycorrhizal Mutualists.</title>
        <authorList>
            <consortium name="DOE Joint Genome Institute"/>
            <consortium name="Mycorrhizal Genomics Consortium"/>
            <person name="Kohler A."/>
            <person name="Kuo A."/>
            <person name="Nagy L.G."/>
            <person name="Floudas D."/>
            <person name="Copeland A."/>
            <person name="Barry K.W."/>
            <person name="Cichocki N."/>
            <person name="Veneault-Fourrey C."/>
            <person name="LaButti K."/>
            <person name="Lindquist E.A."/>
            <person name="Lipzen A."/>
            <person name="Lundell T."/>
            <person name="Morin E."/>
            <person name="Murat C."/>
            <person name="Riley R."/>
            <person name="Ohm R."/>
            <person name="Sun H."/>
            <person name="Tunlid A."/>
            <person name="Henrissat B."/>
            <person name="Grigoriev I.V."/>
            <person name="Hibbett D.S."/>
            <person name="Martin F."/>
        </authorList>
    </citation>
    <scope>NUCLEOTIDE SEQUENCE [LARGE SCALE GENOMIC DNA]</scope>
    <source>
        <strain evidence="2 3">SS14</strain>
    </source>
</reference>
<feature type="compositionally biased region" description="Low complexity" evidence="1">
    <location>
        <begin position="315"/>
        <end position="330"/>
    </location>
</feature>
<proteinExistence type="predicted"/>
<feature type="region of interest" description="Disordered" evidence="1">
    <location>
        <begin position="308"/>
        <end position="332"/>
    </location>
</feature>
<accession>A0A0C9V910</accession>
<organism evidence="2 3">
    <name type="scientific">Sphaerobolus stellatus (strain SS14)</name>
    <dbReference type="NCBI Taxonomy" id="990650"/>
    <lineage>
        <taxon>Eukaryota</taxon>
        <taxon>Fungi</taxon>
        <taxon>Dikarya</taxon>
        <taxon>Basidiomycota</taxon>
        <taxon>Agaricomycotina</taxon>
        <taxon>Agaricomycetes</taxon>
        <taxon>Phallomycetidae</taxon>
        <taxon>Geastrales</taxon>
        <taxon>Sphaerobolaceae</taxon>
        <taxon>Sphaerobolus</taxon>
    </lineage>
</organism>
<protein>
    <submittedName>
        <fullName evidence="2">Uncharacterized protein</fullName>
    </submittedName>
</protein>
<evidence type="ECO:0000313" key="3">
    <source>
        <dbReference type="Proteomes" id="UP000054279"/>
    </source>
</evidence>
<evidence type="ECO:0000313" key="2">
    <source>
        <dbReference type="EMBL" id="KIJ33925.1"/>
    </source>
</evidence>
<dbReference type="HOGENOM" id="CLU_353799_0_0_1"/>
<feature type="compositionally biased region" description="Basic and acidic residues" evidence="1">
    <location>
        <begin position="677"/>
        <end position="690"/>
    </location>
</feature>
<dbReference type="Proteomes" id="UP000054279">
    <property type="component" value="Unassembled WGS sequence"/>
</dbReference>
<name>A0A0C9V910_SPHS4</name>
<gene>
    <name evidence="2" type="ORF">M422DRAFT_264063</name>
</gene>
<feature type="region of interest" description="Disordered" evidence="1">
    <location>
        <begin position="668"/>
        <end position="794"/>
    </location>
</feature>
<sequence>MYVFTRDEILSGINEAWPHIWEYIQQLDESRATFEKELYEETATNHWLEHIIAPTSTTESPTSSQALTTLVKVSYSRKCARKLDKNEDFLNKVRKYDSRPEHWSLYMWTALRGWHQNPMSVPNALREDNDGYFLEQDVDVAAWLTKVIGELPRLAIMLRMKGMFGSHTNFETACYGFNPNLFQITKGIKGKAQIESVKIPEGPEFLKLVLEHCSLSREQIYNQIIPYMIRDDEKRPVSSVAVECATYMALREQEKAPYKGKKPATANRQSKPSVHAPTPAKTDESSRQQLDADLETYGQACEQVLPYDEAPPSEEPAAGEIAPPAGGASSTLYDESTMDIDQIVEDIYHLEMSSAQDSQKKNQEDESAAEETAGENEEEDEVSEAESGVSEELGEPQVVEYTEKFDTEDSNAGQHVTFIHRGKVAVPHGMDYERWFVDFKQRAAELDWEARPVGGMDCNLVCAARFIEATELQEHIVLSASVDITAPVNGMLADLVDAVLDPSQIFPASASYPNIKQWKEVAELLMARAECIIEAITNHPTNKWFSFINVHGENWAVKVVKEEMCGWVQEMDETQFQRGCVVEIFLWTYAVFMMNGPGKAGKAEWCREACQQTLEAGIGAERAQVFKDGSALLVVMEDVAVKVPTPTEGLSVVAGVAVEEPGSVIVESQRSPAAATQEEHGSFVKSERRPNYGTMPLLNVDNQEGQESGTVDSEGPPKDTTKLLSNACENSDDDKAYEQGETSSAAPTEEVILAVRRPKPASVRGNLEGAGQHEVINAEEIEVEAPKPAAGGSN</sequence>
<keyword evidence="3" id="KW-1185">Reference proteome</keyword>
<feature type="region of interest" description="Disordered" evidence="1">
    <location>
        <begin position="353"/>
        <end position="396"/>
    </location>
</feature>
<feature type="compositionally biased region" description="Polar residues" evidence="1">
    <location>
        <begin position="700"/>
        <end position="711"/>
    </location>
</feature>
<dbReference type="EMBL" id="KN837206">
    <property type="protein sequence ID" value="KIJ33925.1"/>
    <property type="molecule type" value="Genomic_DNA"/>
</dbReference>